<proteinExistence type="predicted"/>
<dbReference type="EMBL" id="RHLD01000039">
    <property type="protein sequence ID" value="TPP50162.1"/>
    <property type="molecule type" value="Genomic_DNA"/>
</dbReference>
<reference evidence="5" key="2">
    <citation type="submission" date="2019-02" db="EMBL/GenBank/DDBJ databases">
        <title>FDA dAtabase for Regulatory Grade micrObial Sequences (FDA-ARGOS): Supporting development and validation of Infectious Disease Dx tests.</title>
        <authorList>
            <person name="Duncan R."/>
            <person name="Fisher C."/>
            <person name="Tallon L."/>
            <person name="Sadzewicz L."/>
            <person name="Sengamalay N."/>
            <person name="Ott S."/>
            <person name="Godinez A."/>
            <person name="Nagaraj S."/>
            <person name="Vavikolanu K."/>
            <person name="Nadendla S."/>
            <person name="Aluvathingal J."/>
            <person name="Sichtig H."/>
        </authorList>
    </citation>
    <scope>NUCLEOTIDE SEQUENCE [LARGE SCALE GENOMIC DNA]</scope>
    <source>
        <strain evidence="5">FDAARGOS_361</strain>
    </source>
</reference>
<protein>
    <submittedName>
        <fullName evidence="3">Uncharacterized protein</fullName>
    </submittedName>
</protein>
<evidence type="ECO:0000313" key="3">
    <source>
        <dbReference type="EMBL" id="TPP45111.1"/>
    </source>
</evidence>
<feature type="coiled-coil region" evidence="1">
    <location>
        <begin position="41"/>
        <end position="75"/>
    </location>
</feature>
<dbReference type="AlphaFoldDB" id="A0A504X7S5"/>
<evidence type="ECO:0000313" key="4">
    <source>
        <dbReference type="EMBL" id="TPP50162.1"/>
    </source>
</evidence>
<dbReference type="VEuPathDB" id="TriTrypDB:LDHU3_13.0150"/>
<name>A0A504X7S5_LEIDO</name>
<accession>A0A504X7S5</accession>
<sequence>MSSASSSKAPSASAVASTADPADAGSVSSSPTLTAAEMKEFAELRCQNQLLKAENAVLQRKLEEERAQRRQSQLDENHYNLEAEACREAIEKTDGNAQVLALYDELQRLRKKCDIYAEAVEESRSYFFEMKRLYMEVSPYLRSLSGDSQAHRAASV</sequence>
<dbReference type="Proteomes" id="UP000318821">
    <property type="component" value="Unassembled WGS sequence"/>
</dbReference>
<reference evidence="6" key="1">
    <citation type="submission" date="2019-02" db="EMBL/GenBank/DDBJ databases">
        <title>FDA dAtabase for Regulatory Grade micrObial Sequences (FDA-ARGOS): Supporting development and validation of Infectious Disease Dx tests.</title>
        <authorList>
            <person name="Duncan R."/>
            <person name="Fisher C."/>
            <person name="Tallon L."/>
            <person name="Sadzewicz L."/>
            <person name="Sengamalay N."/>
            <person name="Ott S."/>
            <person name="Godinez A."/>
            <person name="Nagaraj S."/>
            <person name="Vavikolanu K."/>
            <person name="Vyas G."/>
            <person name="Nadendla S."/>
            <person name="Aluvathingal J."/>
            <person name="Sichtig H."/>
        </authorList>
    </citation>
    <scope>NUCLEOTIDE SEQUENCE [LARGE SCALE GENOMIC DNA]</scope>
    <source>
        <strain evidence="6">FDAARGOS_360</strain>
    </source>
</reference>
<dbReference type="EMBL" id="RHLC01000031">
    <property type="protein sequence ID" value="TPP45111.1"/>
    <property type="molecule type" value="Genomic_DNA"/>
</dbReference>
<dbReference type="VEuPathDB" id="TriTrypDB:LdCL_130006200"/>
<evidence type="ECO:0000256" key="2">
    <source>
        <dbReference type="SAM" id="MobiDB-lite"/>
    </source>
</evidence>
<evidence type="ECO:0000313" key="6">
    <source>
        <dbReference type="Proteomes" id="UP000318821"/>
    </source>
</evidence>
<evidence type="ECO:0000313" key="5">
    <source>
        <dbReference type="Proteomes" id="UP000318447"/>
    </source>
</evidence>
<dbReference type="VEuPathDB" id="TriTrypDB:LdBPK_130120.1"/>
<keyword evidence="1" id="KW-0175">Coiled coil</keyword>
<feature type="region of interest" description="Disordered" evidence="2">
    <location>
        <begin position="1"/>
        <end position="31"/>
    </location>
</feature>
<comment type="caution">
    <text evidence="3">The sequence shown here is derived from an EMBL/GenBank/DDBJ whole genome shotgun (WGS) entry which is preliminary data.</text>
</comment>
<dbReference type="Proteomes" id="UP000318447">
    <property type="component" value="Unassembled WGS sequence"/>
</dbReference>
<reference evidence="3" key="3">
    <citation type="submission" date="2019-02" db="EMBL/GenBank/DDBJ databases">
        <title>FDA dAtabase for Regulatory Grade micrObial Sequences (FDA-ARGOS): Supporting development and validation of Infectious Disease Dx tests.</title>
        <authorList>
            <person name="Duncan R."/>
            <person name="Fisher C."/>
            <person name="Tallon L.J."/>
            <person name="Sadzewicz L."/>
            <person name="Sengamalay N."/>
            <person name="Ott S."/>
            <person name="Godinez A."/>
            <person name="Nagaraj S."/>
            <person name="Nadendla S."/>
            <person name="Sichtig H."/>
        </authorList>
    </citation>
    <scope>NUCLEOTIDE SEQUENCE</scope>
    <source>
        <strain evidence="4">FDAARGOS_360</strain>
        <strain evidence="3">FDAARGOS_361</strain>
    </source>
</reference>
<organism evidence="3 5">
    <name type="scientific">Leishmania donovani</name>
    <dbReference type="NCBI Taxonomy" id="5661"/>
    <lineage>
        <taxon>Eukaryota</taxon>
        <taxon>Discoba</taxon>
        <taxon>Euglenozoa</taxon>
        <taxon>Kinetoplastea</taxon>
        <taxon>Metakinetoplastina</taxon>
        <taxon>Trypanosomatida</taxon>
        <taxon>Trypanosomatidae</taxon>
        <taxon>Leishmaniinae</taxon>
        <taxon>Leishmania</taxon>
    </lineage>
</organism>
<feature type="compositionally biased region" description="Low complexity" evidence="2">
    <location>
        <begin position="1"/>
        <end position="24"/>
    </location>
</feature>
<evidence type="ECO:0000256" key="1">
    <source>
        <dbReference type="SAM" id="Coils"/>
    </source>
</evidence>
<gene>
    <name evidence="4" type="ORF">CGC20_17545</name>
    <name evidence="3" type="ORF">CGC21_33010</name>
</gene>